<dbReference type="EC" id="2.1.1.171" evidence="3"/>
<keyword evidence="2 3" id="KW-0808">Transferase</keyword>
<keyword evidence="1 3" id="KW-0489">Methyltransferase</keyword>
<dbReference type="PIRSF" id="PIRSF004553">
    <property type="entry name" value="CHP00095"/>
    <property type="match status" value="1"/>
</dbReference>
<dbReference type="Pfam" id="PF03602">
    <property type="entry name" value="Cons_hypoth95"/>
    <property type="match status" value="1"/>
</dbReference>
<dbReference type="InterPro" id="IPR029063">
    <property type="entry name" value="SAM-dependent_MTases_sf"/>
</dbReference>
<dbReference type="InterPro" id="IPR002052">
    <property type="entry name" value="DNA_methylase_N6_adenine_CS"/>
</dbReference>
<sequence>MYLRIIAGKARGHKLIPPATMETRPTLDRVKEAMFSSIQLYIPEGTIVDVFAGTGSLGLEAASRGASEVYLFDKSEITFPLLQENVKNLKFEDICFPIKTDAYIGLKNLAQKGKQFNIIFIDPPYCKEMIPEAMKIVKENNLLKEDGIIVTKIDTIEEIYSGYDNIKLLKSKKYGNTTVCYYKYEEK</sequence>
<dbReference type="GO" id="GO:0052913">
    <property type="term" value="F:16S rRNA (guanine(966)-N(2))-methyltransferase activity"/>
    <property type="evidence" value="ECO:0007669"/>
    <property type="project" value="UniProtKB-EC"/>
</dbReference>
<dbReference type="Proteomes" id="UP000474042">
    <property type="component" value="Unassembled WGS sequence"/>
</dbReference>
<dbReference type="EMBL" id="CP040626">
    <property type="protein sequence ID" value="QMW90428.1"/>
    <property type="molecule type" value="Genomic_DNA"/>
</dbReference>
<dbReference type="CDD" id="cd02440">
    <property type="entry name" value="AdoMet_MTases"/>
    <property type="match status" value="1"/>
</dbReference>
<evidence type="ECO:0000313" key="4">
    <source>
        <dbReference type="EMBL" id="QMW90428.1"/>
    </source>
</evidence>
<dbReference type="RefSeq" id="WP_071982390.1">
    <property type="nucleotide sequence ID" value="NZ_AP019716.1"/>
</dbReference>
<reference evidence="4 6" key="1">
    <citation type="submission" date="2019-05" db="EMBL/GenBank/DDBJ databases">
        <authorList>
            <person name="Schori C."/>
            <person name="Ahrens C."/>
        </authorList>
    </citation>
    <scope>NUCLEOTIDE SEQUENCE [LARGE SCALE GENOMIC DNA]</scope>
    <source>
        <strain evidence="4 6">DSM 10702</strain>
    </source>
</reference>
<dbReference type="InterPro" id="IPR004398">
    <property type="entry name" value="RNA_MeTrfase_RsmD"/>
</dbReference>
<dbReference type="EMBL" id="WOFV02000003">
    <property type="protein sequence ID" value="NAS16658.1"/>
    <property type="molecule type" value="Genomic_DNA"/>
</dbReference>
<proteinExistence type="predicted"/>
<dbReference type="GeneID" id="92943602"/>
<accession>A0A5Q2SYW8</accession>
<evidence type="ECO:0000313" key="6">
    <source>
        <dbReference type="Proteomes" id="UP000515243"/>
    </source>
</evidence>
<evidence type="ECO:0000313" key="3">
    <source>
        <dbReference type="EMBL" id="NAS16658.1"/>
    </source>
</evidence>
<organism evidence="3 5">
    <name type="scientific">Clostridium butyricum</name>
    <dbReference type="NCBI Taxonomy" id="1492"/>
    <lineage>
        <taxon>Bacteria</taxon>
        <taxon>Bacillati</taxon>
        <taxon>Bacillota</taxon>
        <taxon>Clostridia</taxon>
        <taxon>Eubacteriales</taxon>
        <taxon>Clostridiaceae</taxon>
        <taxon>Clostridium</taxon>
    </lineage>
</organism>
<dbReference type="Gene3D" id="3.40.50.150">
    <property type="entry name" value="Vaccinia Virus protein VP39"/>
    <property type="match status" value="1"/>
</dbReference>
<dbReference type="GO" id="GO:0003676">
    <property type="term" value="F:nucleic acid binding"/>
    <property type="evidence" value="ECO:0007669"/>
    <property type="project" value="InterPro"/>
</dbReference>
<dbReference type="OrthoDB" id="9803017at2"/>
<evidence type="ECO:0000256" key="1">
    <source>
        <dbReference type="ARBA" id="ARBA00022603"/>
    </source>
</evidence>
<dbReference type="PANTHER" id="PTHR43542">
    <property type="entry name" value="METHYLTRANSFERASE"/>
    <property type="match status" value="1"/>
</dbReference>
<dbReference type="PANTHER" id="PTHR43542:SF1">
    <property type="entry name" value="METHYLTRANSFERASE"/>
    <property type="match status" value="1"/>
</dbReference>
<protein>
    <submittedName>
        <fullName evidence="3">16S rRNA (Guanine(966)-N(2))-methyltransferase RsmD</fullName>
        <ecNumber evidence="3">2.1.1.171</ecNumber>
    </submittedName>
</protein>
<gene>
    <name evidence="3" type="primary">rsmD</name>
    <name evidence="4" type="ORF">FF104_05520</name>
    <name evidence="3" type="ORF">GND98_001895</name>
</gene>
<dbReference type="NCBIfam" id="TIGR00095">
    <property type="entry name" value="16S rRNA (guanine(966)-N(2))-methyltransferase RsmD"/>
    <property type="match status" value="1"/>
</dbReference>
<dbReference type="PROSITE" id="PS00092">
    <property type="entry name" value="N6_MTASE"/>
    <property type="match status" value="1"/>
</dbReference>
<dbReference type="AlphaFoldDB" id="A0A5Q2SYW8"/>
<dbReference type="Proteomes" id="UP000515243">
    <property type="component" value="Chromosome 1"/>
</dbReference>
<evidence type="ECO:0000256" key="2">
    <source>
        <dbReference type="ARBA" id="ARBA00022679"/>
    </source>
</evidence>
<dbReference type="SUPFAM" id="SSF53335">
    <property type="entry name" value="S-adenosyl-L-methionine-dependent methyltransferases"/>
    <property type="match status" value="1"/>
</dbReference>
<evidence type="ECO:0000313" key="5">
    <source>
        <dbReference type="Proteomes" id="UP000474042"/>
    </source>
</evidence>
<name>A0A5Q2SYW8_CLOBU</name>
<reference evidence="3 5" key="2">
    <citation type="submission" date="2020-01" db="EMBL/GenBank/DDBJ databases">
        <title>Genome sequence of a 1,3-propanediol producer, Clostridium butyricum S3.</title>
        <authorList>
            <person name="Zhou J."/>
        </authorList>
    </citation>
    <scope>NUCLEOTIDE SEQUENCE [LARGE SCALE GENOMIC DNA]</scope>
    <source>
        <strain evidence="3 5">S3</strain>
    </source>
</reference>